<comment type="caution">
    <text evidence="1">The sequence shown here is derived from an EMBL/GenBank/DDBJ whole genome shotgun (WGS) entry which is preliminary data.</text>
</comment>
<proteinExistence type="predicted"/>
<accession>K1YWN8</accession>
<sequence>MLGISPEFLWIECALEKAPSDSELVGTAIWQRDLDSLRFILKTPFSWSKRHSPFIPGSKIDKVLNTQDDSVLYGVDMTHLAPGSQIIQRWLFREWVRPYTSLETYEYIEQITSEKGISFIQKMESERIKNILWAFRERFLVIFDVAEEKFIPITRENFEYYHSQEDWRALGKNKIITVNEKFGTQ</sequence>
<gene>
    <name evidence="1" type="ORF">ACD_78C00320G0003</name>
</gene>
<evidence type="ECO:0000313" key="1">
    <source>
        <dbReference type="EMBL" id="EKD29664.1"/>
    </source>
</evidence>
<protein>
    <submittedName>
        <fullName evidence="1">Uncharacterized protein</fullName>
    </submittedName>
</protein>
<dbReference type="EMBL" id="AMFJ01034320">
    <property type="protein sequence ID" value="EKD29664.1"/>
    <property type="molecule type" value="Genomic_DNA"/>
</dbReference>
<name>K1YWN8_9BACT</name>
<organism evidence="1">
    <name type="scientific">uncultured bacterium</name>
    <name type="common">gcode 4</name>
    <dbReference type="NCBI Taxonomy" id="1234023"/>
    <lineage>
        <taxon>Bacteria</taxon>
        <taxon>environmental samples</taxon>
    </lineage>
</organism>
<reference evidence="1" key="1">
    <citation type="journal article" date="2012" name="Science">
        <title>Fermentation, hydrogen, and sulfur metabolism in multiple uncultivated bacterial phyla.</title>
        <authorList>
            <person name="Wrighton K.C."/>
            <person name="Thomas B.C."/>
            <person name="Sharon I."/>
            <person name="Miller C.S."/>
            <person name="Castelle C.J."/>
            <person name="VerBerkmoes N.C."/>
            <person name="Wilkins M.J."/>
            <person name="Hettich R.L."/>
            <person name="Lipton M.S."/>
            <person name="Williams K.H."/>
            <person name="Long P.E."/>
            <person name="Banfield J.F."/>
        </authorList>
    </citation>
    <scope>NUCLEOTIDE SEQUENCE [LARGE SCALE GENOMIC DNA]</scope>
</reference>
<dbReference type="AlphaFoldDB" id="K1YWN8"/>